<proteinExistence type="predicted"/>
<dbReference type="AlphaFoldDB" id="A0A6A4GDF2"/>
<gene>
    <name evidence="2" type="ORF">BT96DRAFT_951342</name>
</gene>
<accession>A0A6A4GDF2</accession>
<dbReference type="PROSITE" id="PS51257">
    <property type="entry name" value="PROKAR_LIPOPROTEIN"/>
    <property type="match status" value="1"/>
</dbReference>
<sequence length="110" mass="11885">MKWIQHVFLALTASSVLLASCSSTRHFGPGKSAGGSNVWVKREPEVFERQFGPGKSAGGSNVWVKREPEVYHSVVERQFGPGKSAGGSNVWVKRELSSDASVFPVSSHAK</sequence>
<feature type="chain" id="PRO_5025424139" evidence="1">
    <location>
        <begin position="24"/>
        <end position="110"/>
    </location>
</feature>
<dbReference type="Proteomes" id="UP000799118">
    <property type="component" value="Unassembled WGS sequence"/>
</dbReference>
<name>A0A6A4GDF2_9AGAR</name>
<evidence type="ECO:0000313" key="2">
    <source>
        <dbReference type="EMBL" id="KAE9383438.1"/>
    </source>
</evidence>
<keyword evidence="3" id="KW-1185">Reference proteome</keyword>
<protein>
    <submittedName>
        <fullName evidence="2">Uncharacterized protein</fullName>
    </submittedName>
</protein>
<keyword evidence="1" id="KW-0732">Signal</keyword>
<dbReference type="EMBL" id="ML770470">
    <property type="protein sequence ID" value="KAE9383438.1"/>
    <property type="molecule type" value="Genomic_DNA"/>
</dbReference>
<organism evidence="2 3">
    <name type="scientific">Gymnopus androsaceus JB14</name>
    <dbReference type="NCBI Taxonomy" id="1447944"/>
    <lineage>
        <taxon>Eukaryota</taxon>
        <taxon>Fungi</taxon>
        <taxon>Dikarya</taxon>
        <taxon>Basidiomycota</taxon>
        <taxon>Agaricomycotina</taxon>
        <taxon>Agaricomycetes</taxon>
        <taxon>Agaricomycetidae</taxon>
        <taxon>Agaricales</taxon>
        <taxon>Marasmiineae</taxon>
        <taxon>Omphalotaceae</taxon>
        <taxon>Gymnopus</taxon>
    </lineage>
</organism>
<evidence type="ECO:0000313" key="3">
    <source>
        <dbReference type="Proteomes" id="UP000799118"/>
    </source>
</evidence>
<feature type="signal peptide" evidence="1">
    <location>
        <begin position="1"/>
        <end position="23"/>
    </location>
</feature>
<reference evidence="2" key="1">
    <citation type="journal article" date="2019" name="Environ. Microbiol.">
        <title>Fungal ecological strategies reflected in gene transcription - a case study of two litter decomposers.</title>
        <authorList>
            <person name="Barbi F."/>
            <person name="Kohler A."/>
            <person name="Barry K."/>
            <person name="Baskaran P."/>
            <person name="Daum C."/>
            <person name="Fauchery L."/>
            <person name="Ihrmark K."/>
            <person name="Kuo A."/>
            <person name="LaButti K."/>
            <person name="Lipzen A."/>
            <person name="Morin E."/>
            <person name="Grigoriev I.V."/>
            <person name="Henrissat B."/>
            <person name="Lindahl B."/>
            <person name="Martin F."/>
        </authorList>
    </citation>
    <scope>NUCLEOTIDE SEQUENCE</scope>
    <source>
        <strain evidence="2">JB14</strain>
    </source>
</reference>
<evidence type="ECO:0000256" key="1">
    <source>
        <dbReference type="SAM" id="SignalP"/>
    </source>
</evidence>